<dbReference type="Pfam" id="PF13560">
    <property type="entry name" value="HTH_31"/>
    <property type="match status" value="1"/>
</dbReference>
<evidence type="ECO:0008006" key="4">
    <source>
        <dbReference type="Google" id="ProtNLM"/>
    </source>
</evidence>
<dbReference type="PANTHER" id="PTHR12631:SF10">
    <property type="entry name" value="BETA-XYLOSIDASE-LIKE PROTEIN-RELATED"/>
    <property type="match status" value="1"/>
</dbReference>
<dbReference type="RefSeq" id="WP_148311641.1">
    <property type="nucleotide sequence ID" value="NZ_CP008953.1"/>
</dbReference>
<feature type="region of interest" description="Disordered" evidence="1">
    <location>
        <begin position="490"/>
        <end position="519"/>
    </location>
</feature>
<proteinExistence type="predicted"/>
<dbReference type="GO" id="GO:0004553">
    <property type="term" value="F:hydrolase activity, hydrolyzing O-glycosyl compounds"/>
    <property type="evidence" value="ECO:0007669"/>
    <property type="project" value="TreeGrafter"/>
</dbReference>
<organism evidence="2 3">
    <name type="scientific">Amycolatopsis japonica</name>
    <dbReference type="NCBI Taxonomy" id="208439"/>
    <lineage>
        <taxon>Bacteria</taxon>
        <taxon>Bacillati</taxon>
        <taxon>Actinomycetota</taxon>
        <taxon>Actinomycetes</taxon>
        <taxon>Pseudonocardiales</taxon>
        <taxon>Pseudonocardiaceae</taxon>
        <taxon>Amycolatopsis</taxon>
        <taxon>Amycolatopsis japonica group</taxon>
    </lineage>
</organism>
<sequence length="519" mass="56451">MAGGEHGRALAELLEGLKRRSGQSYERIGAKAHLSRSTVHRYCSGASVPAAFGPLERIATVCEAERDELSKLFRLWERADAARGEVASAPPAPHPVPEPRGRDRIGWWPLLASLVMVTVVGASAVPAAEPVAPAIHAPMWTEFPSPVDSAFFGVTTNSETGLMPTFGVGAVRLWDSETRWQNLEPERGRPVWSTLDRLVDGANQAGLPVLYVFGGTPGWAAPGGPPSAYPDGSRAAPPEDLADWDAFVGKVVERYRGRIESYELWDMANHPKYFTGPVERLVEMVRRASRIIKAGDPGATVVCPSMGHLADPAYRRIMERFGELRGYESCDAAAVKLHPGRMADPPETMLAVADEIQRSFHRANGHANLWSTGPDFDVPLQPPVDPAVAADYAARIFLTGLYARFKRMYFYNWGSDRVPIVLQPAGGPPTRAAAHVERLGRWLDGAKIRSCGEGTRAGLPENLWRCRFTRNGMEFRIAWAPSGTVRLSAPGSAERLDGTRPAIESGSVEVTGSPVLLKP</sequence>
<dbReference type="EMBL" id="CP008953">
    <property type="protein sequence ID" value="AIG80795.1"/>
    <property type="molecule type" value="Genomic_DNA"/>
</dbReference>
<reference evidence="2 3" key="1">
    <citation type="journal article" date="2014" name="J. Biotechnol.">
        <title>Complete genome sequence of the actinobacterium Amycolatopsis japonica MG417-CF17(T) (=DSM 44213T) producing (S,S)-N,N'-ethylenediaminedisuccinic acid.</title>
        <authorList>
            <person name="Stegmann E."/>
            <person name="Albersmeier A."/>
            <person name="Spohn M."/>
            <person name="Gert H."/>
            <person name="Weber T."/>
            <person name="Wohlleben W."/>
            <person name="Kalinowski J."/>
            <person name="Ruckert C."/>
        </authorList>
    </citation>
    <scope>NUCLEOTIDE SEQUENCE [LARGE SCALE GENOMIC DNA]</scope>
    <source>
        <strain evidence="3">MG417-CF17 (DSM 44213)</strain>
    </source>
</reference>
<accession>A0A075VD11</accession>
<dbReference type="HOGENOM" id="CLU_524449_0_0_11"/>
<dbReference type="STRING" id="208439.AJAP_40080"/>
<dbReference type="Gene3D" id="3.20.20.80">
    <property type="entry name" value="Glycosidases"/>
    <property type="match status" value="1"/>
</dbReference>
<dbReference type="eggNOG" id="COG1813">
    <property type="taxonomic scope" value="Bacteria"/>
</dbReference>
<dbReference type="PANTHER" id="PTHR12631">
    <property type="entry name" value="ALPHA-L-IDURONIDASE"/>
    <property type="match status" value="1"/>
</dbReference>
<protein>
    <recommendedName>
        <fullName evidence="4">HTH cro/C1-type domain-containing protein</fullName>
    </recommendedName>
</protein>
<name>A0A075VD11_9PSEU</name>
<dbReference type="Proteomes" id="UP000028492">
    <property type="component" value="Chromosome"/>
</dbReference>
<dbReference type="InterPro" id="IPR051923">
    <property type="entry name" value="Glycosyl_Hydrolase_39"/>
</dbReference>
<evidence type="ECO:0000256" key="1">
    <source>
        <dbReference type="SAM" id="MobiDB-lite"/>
    </source>
</evidence>
<dbReference type="AlphaFoldDB" id="A0A075VD11"/>
<dbReference type="InterPro" id="IPR017853">
    <property type="entry name" value="GH"/>
</dbReference>
<evidence type="ECO:0000313" key="2">
    <source>
        <dbReference type="EMBL" id="AIG80795.1"/>
    </source>
</evidence>
<dbReference type="eggNOG" id="COG3664">
    <property type="taxonomic scope" value="Bacteria"/>
</dbReference>
<gene>
    <name evidence="2" type="ORF">AJAP_40080</name>
</gene>
<keyword evidence="3" id="KW-1185">Reference proteome</keyword>
<dbReference type="KEGG" id="aja:AJAP_40080"/>
<dbReference type="SUPFAM" id="SSF51445">
    <property type="entry name" value="(Trans)glycosidases"/>
    <property type="match status" value="1"/>
</dbReference>
<evidence type="ECO:0000313" key="3">
    <source>
        <dbReference type="Proteomes" id="UP000028492"/>
    </source>
</evidence>